<keyword evidence="1" id="KW-0472">Membrane</keyword>
<sequence length="142" mass="15524">MADQAHEATAPHLPFYITAPGETDVLFVGITVFVVVLILLLGVFYLKLHSLPEQMAHHSNHTQFQVVAILGLIALFTHNNFFWIAALILASIQLPDYEGLLTSMSESLKSMAEKLDSRETLAAETETVAAMDAPDETTKAEG</sequence>
<feature type="transmembrane region" description="Helical" evidence="1">
    <location>
        <begin position="25"/>
        <end position="46"/>
    </location>
</feature>
<evidence type="ECO:0000313" key="3">
    <source>
        <dbReference type="Proteomes" id="UP000193061"/>
    </source>
</evidence>
<dbReference type="Proteomes" id="UP000193061">
    <property type="component" value="Unassembled WGS sequence"/>
</dbReference>
<keyword evidence="3" id="KW-1185">Reference proteome</keyword>
<gene>
    <name evidence="2" type="ORF">ROA7450_03159</name>
</gene>
<dbReference type="EMBL" id="FWFX01000011">
    <property type="protein sequence ID" value="SLN61184.1"/>
    <property type="molecule type" value="Genomic_DNA"/>
</dbReference>
<accession>A0A1X6ZTD7</accession>
<reference evidence="2 3" key="1">
    <citation type="submission" date="2017-03" db="EMBL/GenBank/DDBJ databases">
        <authorList>
            <person name="Afonso C.L."/>
            <person name="Miller P.J."/>
            <person name="Scott M.A."/>
            <person name="Spackman E."/>
            <person name="Goraichik I."/>
            <person name="Dimitrov K.M."/>
            <person name="Suarez D.L."/>
            <person name="Swayne D.E."/>
        </authorList>
    </citation>
    <scope>NUCLEOTIDE SEQUENCE [LARGE SCALE GENOMIC DNA]</scope>
    <source>
        <strain evidence="2 3">CECT 7450</strain>
    </source>
</reference>
<dbReference type="AlphaFoldDB" id="A0A1X6ZTD7"/>
<evidence type="ECO:0000256" key="1">
    <source>
        <dbReference type="SAM" id="Phobius"/>
    </source>
</evidence>
<organism evidence="2 3">
    <name type="scientific">Roseovarius albus</name>
    <dbReference type="NCBI Taxonomy" id="1247867"/>
    <lineage>
        <taxon>Bacteria</taxon>
        <taxon>Pseudomonadati</taxon>
        <taxon>Pseudomonadota</taxon>
        <taxon>Alphaproteobacteria</taxon>
        <taxon>Rhodobacterales</taxon>
        <taxon>Roseobacteraceae</taxon>
        <taxon>Roseovarius</taxon>
    </lineage>
</organism>
<keyword evidence="1" id="KW-0812">Transmembrane</keyword>
<keyword evidence="1" id="KW-1133">Transmembrane helix</keyword>
<proteinExistence type="predicted"/>
<dbReference type="RefSeq" id="WP_085806825.1">
    <property type="nucleotide sequence ID" value="NZ_FWFX01000011.1"/>
</dbReference>
<evidence type="ECO:0000313" key="2">
    <source>
        <dbReference type="EMBL" id="SLN61184.1"/>
    </source>
</evidence>
<protein>
    <submittedName>
        <fullName evidence="2">Uncharacterized protein</fullName>
    </submittedName>
</protein>
<name>A0A1X6ZTD7_9RHOB</name>
<feature type="transmembrane region" description="Helical" evidence="1">
    <location>
        <begin position="67"/>
        <end position="92"/>
    </location>
</feature>
<dbReference type="OrthoDB" id="6228405at2"/>